<reference evidence="2" key="1">
    <citation type="submission" date="2021-02" db="EMBL/GenBank/DDBJ databases">
        <authorList>
            <person name="Palmer J.M."/>
        </authorList>
    </citation>
    <scope>NUCLEOTIDE SEQUENCE</scope>
    <source>
        <strain evidence="2">SCRP734</strain>
    </source>
</reference>
<evidence type="ECO:0000256" key="1">
    <source>
        <dbReference type="SAM" id="Phobius"/>
    </source>
</evidence>
<keyword evidence="1" id="KW-0472">Membrane</keyword>
<comment type="caution">
    <text evidence="2">The sequence shown here is derived from an EMBL/GenBank/DDBJ whole genome shotgun (WGS) entry which is preliminary data.</text>
</comment>
<evidence type="ECO:0000313" key="2">
    <source>
        <dbReference type="EMBL" id="KAG7383068.1"/>
    </source>
</evidence>
<keyword evidence="3" id="KW-1185">Reference proteome</keyword>
<name>A0A8T1VS66_9STRA</name>
<dbReference type="EMBL" id="JAGDFM010000188">
    <property type="protein sequence ID" value="KAG7383068.1"/>
    <property type="molecule type" value="Genomic_DNA"/>
</dbReference>
<sequence>MVVIWLVELLAGLVELAVVVIWLVKLSVELMELVSVSLGPGECVESGSAPHPDAAGLLAVRKFHQNGSHLFPDVGFVGVFHEIAKKSPSFIRYGDRAT</sequence>
<keyword evidence="1" id="KW-1133">Transmembrane helix</keyword>
<evidence type="ECO:0000313" key="3">
    <source>
        <dbReference type="Proteomes" id="UP000694044"/>
    </source>
</evidence>
<protein>
    <submittedName>
        <fullName evidence="2">Uncharacterized protein</fullName>
    </submittedName>
</protein>
<accession>A0A8T1VS66</accession>
<keyword evidence="1" id="KW-0812">Transmembrane</keyword>
<proteinExistence type="predicted"/>
<feature type="transmembrane region" description="Helical" evidence="1">
    <location>
        <begin position="6"/>
        <end position="24"/>
    </location>
</feature>
<organism evidence="2 3">
    <name type="scientific">Phytophthora pseudosyringae</name>
    <dbReference type="NCBI Taxonomy" id="221518"/>
    <lineage>
        <taxon>Eukaryota</taxon>
        <taxon>Sar</taxon>
        <taxon>Stramenopiles</taxon>
        <taxon>Oomycota</taxon>
        <taxon>Peronosporomycetes</taxon>
        <taxon>Peronosporales</taxon>
        <taxon>Peronosporaceae</taxon>
        <taxon>Phytophthora</taxon>
    </lineage>
</organism>
<dbReference type="Proteomes" id="UP000694044">
    <property type="component" value="Unassembled WGS sequence"/>
</dbReference>
<dbReference type="AlphaFoldDB" id="A0A8T1VS66"/>
<gene>
    <name evidence="2" type="ORF">PHYPSEUDO_004052</name>
</gene>